<organism evidence="3 4">
    <name type="scientific">Actinophytocola glycyrrhizae</name>
    <dbReference type="NCBI Taxonomy" id="2044873"/>
    <lineage>
        <taxon>Bacteria</taxon>
        <taxon>Bacillati</taxon>
        <taxon>Actinomycetota</taxon>
        <taxon>Actinomycetes</taxon>
        <taxon>Pseudonocardiales</taxon>
        <taxon>Pseudonocardiaceae</taxon>
    </lineage>
</organism>
<dbReference type="InterPro" id="IPR047057">
    <property type="entry name" value="MerR_fam"/>
</dbReference>
<reference evidence="4" key="1">
    <citation type="journal article" date="2019" name="Int. J. Syst. Evol. Microbiol.">
        <title>The Global Catalogue of Microorganisms (GCM) 10K type strain sequencing project: providing services to taxonomists for standard genome sequencing and annotation.</title>
        <authorList>
            <consortium name="The Broad Institute Genomics Platform"/>
            <consortium name="The Broad Institute Genome Sequencing Center for Infectious Disease"/>
            <person name="Wu L."/>
            <person name="Ma J."/>
        </authorList>
    </citation>
    <scope>NUCLEOTIDE SEQUENCE [LARGE SCALE GENOMIC DNA]</scope>
    <source>
        <strain evidence="4">ZS-22-S1</strain>
    </source>
</reference>
<dbReference type="SUPFAM" id="SSF46955">
    <property type="entry name" value="Putative DNA-binding domain"/>
    <property type="match status" value="1"/>
</dbReference>
<dbReference type="RefSeq" id="WP_378059831.1">
    <property type="nucleotide sequence ID" value="NZ_JBHSIS010000020.1"/>
</dbReference>
<dbReference type="InterPro" id="IPR009061">
    <property type="entry name" value="DNA-bd_dom_put_sf"/>
</dbReference>
<dbReference type="PANTHER" id="PTHR30204">
    <property type="entry name" value="REDOX-CYCLING DRUG-SENSING TRANSCRIPTIONAL ACTIVATOR SOXR"/>
    <property type="match status" value="1"/>
</dbReference>
<dbReference type="EMBL" id="JBHSIS010000020">
    <property type="protein sequence ID" value="MFC4857806.1"/>
    <property type="molecule type" value="Genomic_DNA"/>
</dbReference>
<keyword evidence="1" id="KW-0238">DNA-binding</keyword>
<comment type="caution">
    <text evidence="3">The sequence shown here is derived from an EMBL/GenBank/DDBJ whole genome shotgun (WGS) entry which is preliminary data.</text>
</comment>
<dbReference type="PROSITE" id="PS50937">
    <property type="entry name" value="HTH_MERR_2"/>
    <property type="match status" value="1"/>
</dbReference>
<name>A0ABV9SEQ6_9PSEU</name>
<dbReference type="PRINTS" id="PR00040">
    <property type="entry name" value="HTHMERR"/>
</dbReference>
<dbReference type="PANTHER" id="PTHR30204:SF93">
    <property type="entry name" value="HTH MERR-TYPE DOMAIN-CONTAINING PROTEIN"/>
    <property type="match status" value="1"/>
</dbReference>
<sequence>MQIGEVAERTGLSLRTIRYYEEVGLVVPSARSQGGFRLYTEPDVERLELIKRMKPLGFQLDEMRDLLAILDPQSGDPRLDDPAARLAEFSATAEQACEQLRTKLRLAEEFAATLRTRLRPRRTRPTAGRSTR</sequence>
<proteinExistence type="predicted"/>
<keyword evidence="4" id="KW-1185">Reference proteome</keyword>
<gene>
    <name evidence="3" type="ORF">ACFPCV_30265</name>
</gene>
<protein>
    <submittedName>
        <fullName evidence="3">MerR family transcriptional regulator</fullName>
    </submittedName>
</protein>
<dbReference type="Pfam" id="PF13411">
    <property type="entry name" value="MerR_1"/>
    <property type="match status" value="1"/>
</dbReference>
<accession>A0ABV9SEQ6</accession>
<dbReference type="SMART" id="SM00422">
    <property type="entry name" value="HTH_MERR"/>
    <property type="match status" value="1"/>
</dbReference>
<evidence type="ECO:0000259" key="2">
    <source>
        <dbReference type="PROSITE" id="PS50937"/>
    </source>
</evidence>
<dbReference type="Gene3D" id="1.10.1660.10">
    <property type="match status" value="1"/>
</dbReference>
<dbReference type="InterPro" id="IPR000551">
    <property type="entry name" value="MerR-type_HTH_dom"/>
</dbReference>
<evidence type="ECO:0000256" key="1">
    <source>
        <dbReference type="ARBA" id="ARBA00023125"/>
    </source>
</evidence>
<dbReference type="PROSITE" id="PS00552">
    <property type="entry name" value="HTH_MERR_1"/>
    <property type="match status" value="1"/>
</dbReference>
<evidence type="ECO:0000313" key="4">
    <source>
        <dbReference type="Proteomes" id="UP001595859"/>
    </source>
</evidence>
<feature type="domain" description="HTH merR-type" evidence="2">
    <location>
        <begin position="1"/>
        <end position="69"/>
    </location>
</feature>
<dbReference type="Proteomes" id="UP001595859">
    <property type="component" value="Unassembled WGS sequence"/>
</dbReference>
<evidence type="ECO:0000313" key="3">
    <source>
        <dbReference type="EMBL" id="MFC4857806.1"/>
    </source>
</evidence>